<dbReference type="InterPro" id="IPR029787">
    <property type="entry name" value="Nucleotide_cyclase"/>
</dbReference>
<evidence type="ECO:0000259" key="1">
    <source>
        <dbReference type="PROSITE" id="PS50887"/>
    </source>
</evidence>
<name>A0A3B1AA96_9ZZZZ</name>
<sequence length="114" mass="12906">YGHDQGDYAIKRICNEIIVSIRQSDSLYRIGGDEFAIILVETNISKARTIGENIRKRIEKVVAVGQDKITISIGISSFDFNNESEDEEKLFKRTDNALYESKNHGRNRVSVITA</sequence>
<feature type="domain" description="GGDEF" evidence="1">
    <location>
        <begin position="1"/>
        <end position="114"/>
    </location>
</feature>
<dbReference type="InterPro" id="IPR043128">
    <property type="entry name" value="Rev_trsase/Diguanyl_cyclase"/>
</dbReference>
<protein>
    <recommendedName>
        <fullName evidence="1">GGDEF domain-containing protein</fullName>
    </recommendedName>
</protein>
<dbReference type="NCBIfam" id="TIGR00254">
    <property type="entry name" value="GGDEF"/>
    <property type="match status" value="1"/>
</dbReference>
<dbReference type="InterPro" id="IPR050469">
    <property type="entry name" value="Diguanylate_Cyclase"/>
</dbReference>
<dbReference type="PANTHER" id="PTHR45138:SF9">
    <property type="entry name" value="DIGUANYLATE CYCLASE DGCM-RELATED"/>
    <property type="match status" value="1"/>
</dbReference>
<dbReference type="PROSITE" id="PS50887">
    <property type="entry name" value="GGDEF"/>
    <property type="match status" value="1"/>
</dbReference>
<reference evidence="2" key="1">
    <citation type="submission" date="2018-06" db="EMBL/GenBank/DDBJ databases">
        <authorList>
            <person name="Zhirakovskaya E."/>
        </authorList>
    </citation>
    <scope>NUCLEOTIDE SEQUENCE</scope>
</reference>
<dbReference type="GO" id="GO:0052621">
    <property type="term" value="F:diguanylate cyclase activity"/>
    <property type="evidence" value="ECO:0007669"/>
    <property type="project" value="TreeGrafter"/>
</dbReference>
<dbReference type="Gene3D" id="3.30.70.270">
    <property type="match status" value="1"/>
</dbReference>
<accession>A0A3B1AA96</accession>
<dbReference type="PANTHER" id="PTHR45138">
    <property type="entry name" value="REGULATORY COMPONENTS OF SENSORY TRANSDUCTION SYSTEM"/>
    <property type="match status" value="1"/>
</dbReference>
<dbReference type="InterPro" id="IPR000160">
    <property type="entry name" value="GGDEF_dom"/>
</dbReference>
<dbReference type="CDD" id="cd01949">
    <property type="entry name" value="GGDEF"/>
    <property type="match status" value="1"/>
</dbReference>
<gene>
    <name evidence="2" type="ORF">MNBD_GAMMA23-1800</name>
</gene>
<feature type="non-terminal residue" evidence="2">
    <location>
        <position position="1"/>
    </location>
</feature>
<dbReference type="SMART" id="SM00267">
    <property type="entry name" value="GGDEF"/>
    <property type="match status" value="1"/>
</dbReference>
<organism evidence="2">
    <name type="scientific">hydrothermal vent metagenome</name>
    <dbReference type="NCBI Taxonomy" id="652676"/>
    <lineage>
        <taxon>unclassified sequences</taxon>
        <taxon>metagenomes</taxon>
        <taxon>ecological metagenomes</taxon>
    </lineage>
</organism>
<dbReference type="EMBL" id="UOFT01000052">
    <property type="protein sequence ID" value="VAW96547.1"/>
    <property type="molecule type" value="Genomic_DNA"/>
</dbReference>
<dbReference type="Pfam" id="PF00990">
    <property type="entry name" value="GGDEF"/>
    <property type="match status" value="1"/>
</dbReference>
<proteinExistence type="predicted"/>
<dbReference type="SUPFAM" id="SSF55073">
    <property type="entry name" value="Nucleotide cyclase"/>
    <property type="match status" value="1"/>
</dbReference>
<evidence type="ECO:0000313" key="2">
    <source>
        <dbReference type="EMBL" id="VAW96547.1"/>
    </source>
</evidence>
<dbReference type="AlphaFoldDB" id="A0A3B1AA96"/>